<protein>
    <submittedName>
        <fullName evidence="1">Ovule protein</fullName>
    </submittedName>
</protein>
<organism evidence="1">
    <name type="scientific">Brugia timori</name>
    <dbReference type="NCBI Taxonomy" id="42155"/>
    <lineage>
        <taxon>Eukaryota</taxon>
        <taxon>Metazoa</taxon>
        <taxon>Ecdysozoa</taxon>
        <taxon>Nematoda</taxon>
        <taxon>Chromadorea</taxon>
        <taxon>Rhabditida</taxon>
        <taxon>Spirurina</taxon>
        <taxon>Spiruromorpha</taxon>
        <taxon>Filarioidea</taxon>
        <taxon>Onchocercidae</taxon>
        <taxon>Brugia</taxon>
    </lineage>
</organism>
<name>A0A0R3R5A6_9BILA</name>
<sequence length="46" mass="5639">LKKDKIRREREKERERERIEEGEMIPYFLLFSHVSLGNPMVPVVPW</sequence>
<dbReference type="WBParaSite" id="BTMF_0001519601-mRNA-1">
    <property type="protein sequence ID" value="BTMF_0001519601-mRNA-1"/>
    <property type="gene ID" value="BTMF_0001519601"/>
</dbReference>
<proteinExistence type="predicted"/>
<reference evidence="1" key="1">
    <citation type="submission" date="2017-02" db="UniProtKB">
        <authorList>
            <consortium name="WormBaseParasite"/>
        </authorList>
    </citation>
    <scope>IDENTIFICATION</scope>
</reference>
<accession>A0A0R3R5A6</accession>
<dbReference type="AlphaFoldDB" id="A0A0R3R5A6"/>
<evidence type="ECO:0000313" key="1">
    <source>
        <dbReference type="WBParaSite" id="BTMF_0001519601-mRNA-1"/>
    </source>
</evidence>